<dbReference type="GO" id="GO:0016787">
    <property type="term" value="F:hydrolase activity"/>
    <property type="evidence" value="ECO:0007669"/>
    <property type="project" value="UniProtKB-KW"/>
</dbReference>
<dbReference type="EMBL" id="AP025226">
    <property type="protein sequence ID" value="BDB98652.1"/>
    <property type="molecule type" value="Genomic_DNA"/>
</dbReference>
<dbReference type="Pfam" id="PF00857">
    <property type="entry name" value="Isochorismatase"/>
    <property type="match status" value="1"/>
</dbReference>
<accession>A0AAQ4CS71</accession>
<name>A0AAQ4CS71_9CREN</name>
<dbReference type="Gene3D" id="3.40.50.850">
    <property type="entry name" value="Isochorismatase-like"/>
    <property type="match status" value="1"/>
</dbReference>
<keyword evidence="1" id="KW-0378">Hydrolase</keyword>
<dbReference type="GeneID" id="68866404"/>
<dbReference type="CDD" id="cd00431">
    <property type="entry name" value="cysteine_hydrolases"/>
    <property type="match status" value="1"/>
</dbReference>
<dbReference type="InterPro" id="IPR050272">
    <property type="entry name" value="Isochorismatase-like_hydrls"/>
</dbReference>
<dbReference type="RefSeq" id="WP_229572493.1">
    <property type="nucleotide sequence ID" value="NZ_AP025226.1"/>
</dbReference>
<dbReference type="InterPro" id="IPR036380">
    <property type="entry name" value="Isochorismatase-like_sf"/>
</dbReference>
<dbReference type="PANTHER" id="PTHR43540">
    <property type="entry name" value="PEROXYUREIDOACRYLATE/UREIDOACRYLATE AMIDOHYDROLASE-RELATED"/>
    <property type="match status" value="1"/>
</dbReference>
<gene>
    <name evidence="3" type="ORF">SACC_16690</name>
</gene>
<dbReference type="KEGG" id="scas:SACC_16690"/>
<sequence>MALHHGDELKHLFENVRVNLDEIYNESKKPFVYDNRRRYAVIVIDMLNDFVLGKLGNERFKSIVPSIRALLDWASEHSIPIIYSNDSHRSTDFELNRWGEHAIRGTWGAEVIEELKPKSRDFIVPKTSYSGFFNTDLDSVLRSIYNGEGANTLILTGLHTDICVRHTAADAFFRGYELIIPYDAVNSFTEAQHLLGLKYLRYAYLADIVSTKQIIKGV</sequence>
<feature type="domain" description="Isochorismatase-like" evidence="2">
    <location>
        <begin position="40"/>
        <end position="212"/>
    </location>
</feature>
<evidence type="ECO:0000256" key="1">
    <source>
        <dbReference type="ARBA" id="ARBA00022801"/>
    </source>
</evidence>
<evidence type="ECO:0000313" key="3">
    <source>
        <dbReference type="EMBL" id="BDB98652.1"/>
    </source>
</evidence>
<reference evidence="3 4" key="1">
    <citation type="journal article" date="2022" name="Microbiol. Resour. Announc.">
        <title>Complete Genome Sequence of the Hyperthermophilic and Acidophilic Archaeon Saccharolobus caldissimus Strain HS-3T.</title>
        <authorList>
            <person name="Sakai H.D."/>
            <person name="Kurosawa N."/>
        </authorList>
    </citation>
    <scope>NUCLEOTIDE SEQUENCE [LARGE SCALE GENOMIC DNA]</scope>
    <source>
        <strain evidence="3 4">JCM32116</strain>
    </source>
</reference>
<dbReference type="PANTHER" id="PTHR43540:SF6">
    <property type="entry name" value="ISOCHORISMATASE-LIKE DOMAIN-CONTAINING PROTEIN"/>
    <property type="match status" value="1"/>
</dbReference>
<dbReference type="InterPro" id="IPR000868">
    <property type="entry name" value="Isochorismatase-like_dom"/>
</dbReference>
<evidence type="ECO:0000259" key="2">
    <source>
        <dbReference type="Pfam" id="PF00857"/>
    </source>
</evidence>
<dbReference type="SUPFAM" id="SSF52499">
    <property type="entry name" value="Isochorismatase-like hydrolases"/>
    <property type="match status" value="1"/>
</dbReference>
<organism evidence="3 4">
    <name type="scientific">Saccharolobus caldissimus</name>
    <dbReference type="NCBI Taxonomy" id="1702097"/>
    <lineage>
        <taxon>Archaea</taxon>
        <taxon>Thermoproteota</taxon>
        <taxon>Thermoprotei</taxon>
        <taxon>Sulfolobales</taxon>
        <taxon>Sulfolobaceae</taxon>
        <taxon>Saccharolobus</taxon>
    </lineage>
</organism>
<proteinExistence type="predicted"/>
<dbReference type="Proteomes" id="UP001319921">
    <property type="component" value="Chromosome"/>
</dbReference>
<protein>
    <submittedName>
        <fullName evidence="3">Nicotinamidase</fullName>
    </submittedName>
</protein>
<dbReference type="AlphaFoldDB" id="A0AAQ4CS71"/>
<keyword evidence="4" id="KW-1185">Reference proteome</keyword>
<evidence type="ECO:0000313" key="4">
    <source>
        <dbReference type="Proteomes" id="UP001319921"/>
    </source>
</evidence>